<dbReference type="InterPro" id="IPR003607">
    <property type="entry name" value="HD/PDEase_dom"/>
</dbReference>
<dbReference type="InterPro" id="IPR023088">
    <property type="entry name" value="PDEase"/>
</dbReference>
<dbReference type="InterPro" id="IPR036971">
    <property type="entry name" value="PDEase_catalytic_dom_sf"/>
</dbReference>
<evidence type="ECO:0000256" key="2">
    <source>
        <dbReference type="ARBA" id="ARBA00022801"/>
    </source>
</evidence>
<dbReference type="InterPro" id="IPR023174">
    <property type="entry name" value="PDEase_CS"/>
</dbReference>
<dbReference type="Gene3D" id="1.10.1300.10">
    <property type="entry name" value="3'5'-cyclic nucleotide phosphodiesterase, catalytic domain"/>
    <property type="match status" value="1"/>
</dbReference>
<keyword evidence="1 4" id="KW-0479">Metal-binding</keyword>
<dbReference type="PANTHER" id="PTHR11347">
    <property type="entry name" value="CYCLIC NUCLEOTIDE PHOSPHODIESTERASE"/>
    <property type="match status" value="1"/>
</dbReference>
<dbReference type="InterPro" id="IPR002073">
    <property type="entry name" value="PDEase_catalytic_dom"/>
</dbReference>
<feature type="domain" description="PDEase" evidence="5">
    <location>
        <begin position="215"/>
        <end position="554"/>
    </location>
</feature>
<sequence>MAVIPKEERKLQRNYSTGILRDKHRYSFWEKLLQVPGSVGYGDQDTMITPFAQILQSLRNVRNSYITLVKVPADKSRRSSLSNNSSPVSNKISEDQYAKLAMETLERFDWCIDQLKTLQAHRSVGDMTSSKFKMMLNKELRHFSESNSGSQISDYIFSTFLDKQQDLDIPTKLIENEHQNHKPQHKAGQAIFQISGVKKSLCQTSSITRLPNYGVNTPHEEELGKLLENIDKWGVDIFRIAECSSYRPLTAVTYTIFKDRGFLNTFKISAKTLINFLVTLEDHYLQIPYHNSIHAADVTQSINVLLLSPAFHSVFTDLEVLAALFAAAVHDVDHPGLTNQYLVNTFSELAMMYNDESVLENHSLAVTFKLLQDENCNILNNLNRKQQQTFRKIAIDMVLATDMSKHMNLLADLKTMVETKKIAGTGGVIVLNHYTERIQVLQNMIHCSDLSNPTKHLELYKKWVDRLMEEFYQQGDKERRQGLDISPMCDRYNTTIEKSQLLWETRCELTRYWSQAARHSGGQFDSVAEIQSSAVKVGTVPEFNKMLWVDFRNN</sequence>
<dbReference type="SMART" id="SM00471">
    <property type="entry name" value="HDc"/>
    <property type="match status" value="1"/>
</dbReference>
<evidence type="ECO:0000259" key="5">
    <source>
        <dbReference type="PROSITE" id="PS51845"/>
    </source>
</evidence>
<evidence type="ECO:0000256" key="1">
    <source>
        <dbReference type="ARBA" id="ARBA00022723"/>
    </source>
</evidence>
<evidence type="ECO:0000256" key="4">
    <source>
        <dbReference type="RuleBase" id="RU363067"/>
    </source>
</evidence>
<keyword evidence="3" id="KW-0114">cAMP</keyword>
<dbReference type="InterPro" id="IPR040844">
    <property type="entry name" value="PDE4_UCR"/>
</dbReference>
<dbReference type="Proteomes" id="UP000694941">
    <property type="component" value="Unplaced"/>
</dbReference>
<comment type="similarity">
    <text evidence="4">Belongs to the cyclic nucleotide phosphodiesterase family.</text>
</comment>
<comment type="cofactor">
    <cofactor evidence="4">
        <name>a divalent metal cation</name>
        <dbReference type="ChEBI" id="CHEBI:60240"/>
    </cofactor>
    <text evidence="4">Binds 2 divalent metal cations per subunit. Site 1 may preferentially bind zinc ions, while site 2 has a preference for magnesium and/or manganese ions.</text>
</comment>
<evidence type="ECO:0000256" key="3">
    <source>
        <dbReference type="ARBA" id="ARBA00023149"/>
    </source>
</evidence>
<evidence type="ECO:0000313" key="6">
    <source>
        <dbReference type="Proteomes" id="UP000694941"/>
    </source>
</evidence>
<dbReference type="Pfam" id="PF18100">
    <property type="entry name" value="PDE4_UCR"/>
    <property type="match status" value="1"/>
</dbReference>
<proteinExistence type="inferred from homology"/>
<reference evidence="7" key="1">
    <citation type="submission" date="2025-08" db="UniProtKB">
        <authorList>
            <consortium name="RefSeq"/>
        </authorList>
    </citation>
    <scope>IDENTIFICATION</scope>
    <source>
        <tissue evidence="7">Muscle</tissue>
    </source>
</reference>
<dbReference type="SUPFAM" id="SSF109604">
    <property type="entry name" value="HD-domain/PDEase-like"/>
    <property type="match status" value="1"/>
</dbReference>
<keyword evidence="6" id="KW-1185">Reference proteome</keyword>
<dbReference type="EC" id="3.1.4.-" evidence="4"/>
<keyword evidence="2 4" id="KW-0378">Hydrolase</keyword>
<evidence type="ECO:0000313" key="7">
    <source>
        <dbReference type="RefSeq" id="XP_013784080.1"/>
    </source>
</evidence>
<dbReference type="PRINTS" id="PR00387">
    <property type="entry name" value="PDIESTERASE1"/>
</dbReference>
<protein>
    <recommendedName>
        <fullName evidence="4">Phosphodiesterase</fullName>
        <ecNumber evidence="4">3.1.4.-</ecNumber>
    </recommendedName>
</protein>
<dbReference type="GeneID" id="106468212"/>
<organism evidence="6 7">
    <name type="scientific">Limulus polyphemus</name>
    <name type="common">Atlantic horseshoe crab</name>
    <dbReference type="NCBI Taxonomy" id="6850"/>
    <lineage>
        <taxon>Eukaryota</taxon>
        <taxon>Metazoa</taxon>
        <taxon>Ecdysozoa</taxon>
        <taxon>Arthropoda</taxon>
        <taxon>Chelicerata</taxon>
        <taxon>Merostomata</taxon>
        <taxon>Xiphosura</taxon>
        <taxon>Limulidae</taxon>
        <taxon>Limulus</taxon>
    </lineage>
</organism>
<name>A0ABM1BKZ0_LIMPO</name>
<dbReference type="PROSITE" id="PS51845">
    <property type="entry name" value="PDEASE_I_2"/>
    <property type="match status" value="1"/>
</dbReference>
<dbReference type="RefSeq" id="XP_013784080.1">
    <property type="nucleotide sequence ID" value="XM_013928626.2"/>
</dbReference>
<dbReference type="CDD" id="cd00077">
    <property type="entry name" value="HDc"/>
    <property type="match status" value="1"/>
</dbReference>
<gene>
    <name evidence="7" type="primary">LOC106468212</name>
</gene>
<accession>A0ABM1BKZ0</accession>
<dbReference type="PROSITE" id="PS00126">
    <property type="entry name" value="PDEASE_I_1"/>
    <property type="match status" value="1"/>
</dbReference>
<dbReference type="Pfam" id="PF00233">
    <property type="entry name" value="PDEase_I"/>
    <property type="match status" value="1"/>
</dbReference>